<dbReference type="PRINTS" id="PR00421">
    <property type="entry name" value="THIOREDOXIN"/>
</dbReference>
<evidence type="ECO:0000256" key="5">
    <source>
        <dbReference type="ARBA" id="ARBA00023284"/>
    </source>
</evidence>
<dbReference type="PROSITE" id="PS51352">
    <property type="entry name" value="THIOREDOXIN_2"/>
    <property type="match status" value="1"/>
</dbReference>
<dbReference type="InterPro" id="IPR017937">
    <property type="entry name" value="Thioredoxin_CS"/>
</dbReference>
<dbReference type="Gene3D" id="2.30.30.380">
    <property type="entry name" value="Zn-finger domain of Sec23/24"/>
    <property type="match status" value="1"/>
</dbReference>
<accession>A0ABP7T9T7</accession>
<dbReference type="NCBIfam" id="TIGR01068">
    <property type="entry name" value="thioredoxin"/>
    <property type="match status" value="1"/>
</dbReference>
<evidence type="ECO:0000256" key="6">
    <source>
        <dbReference type="NCBIfam" id="TIGR01068"/>
    </source>
</evidence>
<dbReference type="PROSITE" id="PS00194">
    <property type="entry name" value="THIOREDOXIN_1"/>
    <property type="match status" value="1"/>
</dbReference>
<dbReference type="InterPro" id="IPR005746">
    <property type="entry name" value="Thioredoxin"/>
</dbReference>
<sequence length="159" mass="16847">MNAITGTSGTVVCDHCGRENRVPAAAEGTPTCGHCHEPLPWIADAGENDFADVAERATMPVLVDFWATWCGPCRQVSPALAQLAGERAGKVKLVKVDVDKAPRLSERFDVKAVPTLIVLRGGEVVARQAGAAPVPALRVWLDQVLARSQTPSTGEGDPR</sequence>
<evidence type="ECO:0000313" key="9">
    <source>
        <dbReference type="Proteomes" id="UP001501747"/>
    </source>
</evidence>
<name>A0ABP7T9T7_9PSEU</name>
<organism evidence="8 9">
    <name type="scientific">Allokutzneria multivorans</name>
    <dbReference type="NCBI Taxonomy" id="1142134"/>
    <lineage>
        <taxon>Bacteria</taxon>
        <taxon>Bacillati</taxon>
        <taxon>Actinomycetota</taxon>
        <taxon>Actinomycetes</taxon>
        <taxon>Pseudonocardiales</taxon>
        <taxon>Pseudonocardiaceae</taxon>
        <taxon>Allokutzneria</taxon>
    </lineage>
</organism>
<comment type="similarity">
    <text evidence="1">Belongs to the thioredoxin family.</text>
</comment>
<evidence type="ECO:0000256" key="1">
    <source>
        <dbReference type="ARBA" id="ARBA00008987"/>
    </source>
</evidence>
<dbReference type="RefSeq" id="WP_344880421.1">
    <property type="nucleotide sequence ID" value="NZ_BAABAL010000018.1"/>
</dbReference>
<evidence type="ECO:0000259" key="7">
    <source>
        <dbReference type="PROSITE" id="PS51352"/>
    </source>
</evidence>
<dbReference type="PANTHER" id="PTHR45663:SF11">
    <property type="entry name" value="GEO12009P1"/>
    <property type="match status" value="1"/>
</dbReference>
<keyword evidence="2" id="KW-0813">Transport</keyword>
<keyword evidence="3" id="KW-0249">Electron transport</keyword>
<keyword evidence="9" id="KW-1185">Reference proteome</keyword>
<protein>
    <recommendedName>
        <fullName evidence="6">Thioredoxin</fullName>
    </recommendedName>
</protein>
<dbReference type="PANTHER" id="PTHR45663">
    <property type="entry name" value="GEO12009P1"/>
    <property type="match status" value="1"/>
</dbReference>
<dbReference type="Pfam" id="PF00085">
    <property type="entry name" value="Thioredoxin"/>
    <property type="match status" value="1"/>
</dbReference>
<reference evidence="9" key="1">
    <citation type="journal article" date="2019" name="Int. J. Syst. Evol. Microbiol.">
        <title>The Global Catalogue of Microorganisms (GCM) 10K type strain sequencing project: providing services to taxonomists for standard genome sequencing and annotation.</title>
        <authorList>
            <consortium name="The Broad Institute Genomics Platform"/>
            <consortium name="The Broad Institute Genome Sequencing Center for Infectious Disease"/>
            <person name="Wu L."/>
            <person name="Ma J."/>
        </authorList>
    </citation>
    <scope>NUCLEOTIDE SEQUENCE [LARGE SCALE GENOMIC DNA]</scope>
    <source>
        <strain evidence="9">JCM 17342</strain>
    </source>
</reference>
<proteinExistence type="inferred from homology"/>
<dbReference type="SUPFAM" id="SSF52833">
    <property type="entry name" value="Thioredoxin-like"/>
    <property type="match status" value="1"/>
</dbReference>
<evidence type="ECO:0000256" key="4">
    <source>
        <dbReference type="ARBA" id="ARBA00023157"/>
    </source>
</evidence>
<keyword evidence="5" id="KW-0676">Redox-active center</keyword>
<dbReference type="Proteomes" id="UP001501747">
    <property type="component" value="Unassembled WGS sequence"/>
</dbReference>
<comment type="caution">
    <text evidence="8">The sequence shown here is derived from an EMBL/GenBank/DDBJ whole genome shotgun (WGS) entry which is preliminary data.</text>
</comment>
<gene>
    <name evidence="8" type="primary">trxC</name>
    <name evidence="8" type="ORF">GCM10022247_54270</name>
</gene>
<evidence type="ECO:0000256" key="2">
    <source>
        <dbReference type="ARBA" id="ARBA00022448"/>
    </source>
</evidence>
<evidence type="ECO:0000313" key="8">
    <source>
        <dbReference type="EMBL" id="GAA4023120.1"/>
    </source>
</evidence>
<evidence type="ECO:0000256" key="3">
    <source>
        <dbReference type="ARBA" id="ARBA00022982"/>
    </source>
</evidence>
<keyword evidence="4" id="KW-1015">Disulfide bond</keyword>
<dbReference type="CDD" id="cd02947">
    <property type="entry name" value="TRX_family"/>
    <property type="match status" value="1"/>
</dbReference>
<dbReference type="InterPro" id="IPR013766">
    <property type="entry name" value="Thioredoxin_domain"/>
</dbReference>
<dbReference type="EMBL" id="BAABAL010000018">
    <property type="protein sequence ID" value="GAA4023120.1"/>
    <property type="molecule type" value="Genomic_DNA"/>
</dbReference>
<feature type="domain" description="Thioredoxin" evidence="7">
    <location>
        <begin position="16"/>
        <end position="146"/>
    </location>
</feature>
<dbReference type="InterPro" id="IPR036249">
    <property type="entry name" value="Thioredoxin-like_sf"/>
</dbReference>
<dbReference type="Gene3D" id="3.40.30.10">
    <property type="entry name" value="Glutaredoxin"/>
    <property type="match status" value="1"/>
</dbReference>